<dbReference type="RefSeq" id="WP_277531178.1">
    <property type="nucleotide sequence ID" value="NZ_JAPDIA010000003.1"/>
</dbReference>
<keyword evidence="1" id="KW-0472">Membrane</keyword>
<dbReference type="AlphaFoldDB" id="A0A9X4QSV5"/>
<gene>
    <name evidence="2" type="ORF">OMP40_10465</name>
</gene>
<keyword evidence="1" id="KW-1133">Transmembrane helix</keyword>
<comment type="caution">
    <text evidence="2">The sequence shown here is derived from an EMBL/GenBank/DDBJ whole genome shotgun (WGS) entry which is preliminary data.</text>
</comment>
<reference evidence="2" key="1">
    <citation type="submission" date="2022-10" db="EMBL/GenBank/DDBJ databases">
        <title>Comparative genomic analysis of Cohnella hashimotonis sp. nov., isolated from the International Space Station.</title>
        <authorList>
            <person name="Simpson A."/>
            <person name="Venkateswaran K."/>
        </authorList>
    </citation>
    <scope>NUCLEOTIDE SEQUENCE</scope>
    <source>
        <strain evidence="2">DSM 28161</strain>
    </source>
</reference>
<keyword evidence="1" id="KW-0812">Transmembrane</keyword>
<accession>A0A9X4QSV5</accession>
<dbReference type="EMBL" id="JAPDIA010000003">
    <property type="protein sequence ID" value="MDG0809713.1"/>
    <property type="molecule type" value="Genomic_DNA"/>
</dbReference>
<feature type="transmembrane region" description="Helical" evidence="1">
    <location>
        <begin position="38"/>
        <end position="59"/>
    </location>
</feature>
<dbReference type="Proteomes" id="UP001153404">
    <property type="component" value="Unassembled WGS sequence"/>
</dbReference>
<protein>
    <submittedName>
        <fullName evidence="2">Uncharacterized protein</fullName>
    </submittedName>
</protein>
<evidence type="ECO:0000256" key="1">
    <source>
        <dbReference type="SAM" id="Phobius"/>
    </source>
</evidence>
<evidence type="ECO:0000313" key="2">
    <source>
        <dbReference type="EMBL" id="MDG0809713.1"/>
    </source>
</evidence>
<organism evidence="2 3">
    <name type="scientific">Cohnella rhizosphaerae</name>
    <dbReference type="NCBI Taxonomy" id="1457232"/>
    <lineage>
        <taxon>Bacteria</taxon>
        <taxon>Bacillati</taxon>
        <taxon>Bacillota</taxon>
        <taxon>Bacilli</taxon>
        <taxon>Bacillales</taxon>
        <taxon>Paenibacillaceae</taxon>
        <taxon>Cohnella</taxon>
    </lineage>
</organism>
<name>A0A9X4QSV5_9BACL</name>
<sequence length="60" mass="6377">MDINDASSRLIASFMVLRACSPVPPVMTGVLSLSGGFSVRSIEIGSISVCTFIFIPLCLR</sequence>
<evidence type="ECO:0000313" key="3">
    <source>
        <dbReference type="Proteomes" id="UP001153404"/>
    </source>
</evidence>
<keyword evidence="3" id="KW-1185">Reference proteome</keyword>
<proteinExistence type="predicted"/>